<feature type="domain" description="DUF676" evidence="3">
    <location>
        <begin position="203"/>
        <end position="403"/>
    </location>
</feature>
<evidence type="ECO:0000256" key="1">
    <source>
        <dbReference type="ARBA" id="ARBA00007920"/>
    </source>
</evidence>
<sequence length="766" mass="86820">MAMLSGRPSADASTSEATKKDLVLFRDVKAVKSGQIHRFQINYTPTTEDKVVSLTKNLWVKVKNTEPLPMRAAFIAGPYLLYVDCRSEDYDINKKCFITADQPTFEPQLQPGNSFYAELSCHTIKDTYRWTVDVVSQMIFNNNVEINFEIMVGTSRQVLHEASLPDKHVENRDRIGTFVSSQTLEVSDLDIYDLWNLPIPNPQKPIHLVILTHGLHSNVSADMFYLKEQIDSCNSDSASENFVVKGFFGNICKTERGIKYLGSRVAEYIIDLIQNNEPLSKGNVTKISFVGHSLGGLVQTFTIAYLQVNFPWFFQRIKPINFITIASPMLGASNENPIYVNLALSAGIVGKTGQELSLRFTEDVSKPLLLLLPQGPTHTVLKRFVRRTLYSNVANDGVVPLRTSALLYLDHEGLGTILSKKSMSSHNIDESKVDKIPDDDCVGDNNLSFLPQPVQVMLSKFMPQKQHKTTEVVDDKDEVDDPQSSNTKNILKRIEGLHRSSVLETAQSLLLPPLPPTSYIVNPDERENAIIYDKVYHEDDLPPRDSTEEASKRLGAEVVNVNEVKANDSQVTTFRKRLMSSFDLQEFERIEEEIAREYHKDMSWRKVLVRLNPDAHNNIIVRRRFANAYGWPVMEHLINNHFTIDAMKEQEAVSHRWNLNGIGMWDSETPGEGFELVDLLSRDLIKKENKDIEETGPKNDHQWINTKDNESFFSVGPASLISDVGEMVGNLRDQWYTNQNTRLAVQEEVEVCQPADEPPQVMGDFL</sequence>
<reference evidence="4 5" key="1">
    <citation type="journal article" date="2011" name="Proc. Natl. Acad. Sci. U.S.A.">
        <title>Comparative genomics of xylose-fermenting fungi for enhanced biofuel production.</title>
        <authorList>
            <person name="Wohlbach D.J."/>
            <person name="Kuo A."/>
            <person name="Sato T.K."/>
            <person name="Potts K.M."/>
            <person name="Salamov A.A."/>
            <person name="LaButti K.M."/>
            <person name="Sun H."/>
            <person name="Clum A."/>
            <person name="Pangilinan J.L."/>
            <person name="Lindquist E.A."/>
            <person name="Lucas S."/>
            <person name="Lapidus A."/>
            <person name="Jin M."/>
            <person name="Gunawan C."/>
            <person name="Balan V."/>
            <person name="Dale B.E."/>
            <person name="Jeffries T.W."/>
            <person name="Zinkel R."/>
            <person name="Barry K.W."/>
            <person name="Grigoriev I.V."/>
            <person name="Gasch A.P."/>
        </authorList>
    </citation>
    <scope>NUCLEOTIDE SEQUENCE [LARGE SCALE GENOMIC DNA]</scope>
    <source>
        <strain evidence="5">ATCC 10573 / BCRC 21748 / CBS 615 / JCM 9827 / NBRC 10315 / NRRL Y-1498 / VKM Y-70</strain>
    </source>
</reference>
<dbReference type="Pfam" id="PF05057">
    <property type="entry name" value="DUF676"/>
    <property type="match status" value="1"/>
</dbReference>
<dbReference type="OrthoDB" id="5368485at2759"/>
<evidence type="ECO:0000256" key="2">
    <source>
        <dbReference type="ARBA" id="ARBA00022963"/>
    </source>
</evidence>
<evidence type="ECO:0000313" key="5">
    <source>
        <dbReference type="Proteomes" id="UP000000707"/>
    </source>
</evidence>
<accession>G3B034</accession>
<dbReference type="GO" id="GO:0016042">
    <property type="term" value="P:lipid catabolic process"/>
    <property type="evidence" value="ECO:0007669"/>
    <property type="project" value="UniProtKB-KW"/>
</dbReference>
<proteinExistence type="inferred from homology"/>
<dbReference type="InterPro" id="IPR007751">
    <property type="entry name" value="DUF676_lipase-like"/>
</dbReference>
<dbReference type="Gene3D" id="3.40.50.1820">
    <property type="entry name" value="alpha/beta hydrolase"/>
    <property type="match status" value="1"/>
</dbReference>
<evidence type="ECO:0000313" key="4">
    <source>
        <dbReference type="EMBL" id="EGV65305.1"/>
    </source>
</evidence>
<dbReference type="PANTHER" id="PTHR12482:SF62">
    <property type="entry name" value="LIPASE ROG1-RELATED"/>
    <property type="match status" value="1"/>
</dbReference>
<keyword evidence="2" id="KW-0442">Lipid degradation</keyword>
<dbReference type="KEGG" id="cten:18249724"/>
<dbReference type="GO" id="GO:0047372">
    <property type="term" value="F:monoacylglycerol lipase activity"/>
    <property type="evidence" value="ECO:0007669"/>
    <property type="project" value="TreeGrafter"/>
</dbReference>
<comment type="similarity">
    <text evidence="1">Belongs to the putative lipase ROG1 family.</text>
</comment>
<dbReference type="RefSeq" id="XP_006684991.1">
    <property type="nucleotide sequence ID" value="XM_006684928.1"/>
</dbReference>
<dbReference type="GeneID" id="18249724"/>
<dbReference type="eggNOG" id="KOG4372">
    <property type="taxonomic scope" value="Eukaryota"/>
</dbReference>
<dbReference type="InterPro" id="IPR016445">
    <property type="entry name" value="Rog1_fam"/>
</dbReference>
<dbReference type="SUPFAM" id="SSF53474">
    <property type="entry name" value="alpha/beta-Hydrolases"/>
    <property type="match status" value="1"/>
</dbReference>
<organism evidence="5">
    <name type="scientific">Candida tenuis (strain ATCC 10573 / BCRC 21748 / CBS 615 / JCM 9827 / NBRC 10315 / NRRL Y-1498 / VKM Y-70)</name>
    <name type="common">Yeast</name>
    <name type="synonym">Yamadazyma tenuis</name>
    <dbReference type="NCBI Taxonomy" id="590646"/>
    <lineage>
        <taxon>Eukaryota</taxon>
        <taxon>Fungi</taxon>
        <taxon>Dikarya</taxon>
        <taxon>Ascomycota</taxon>
        <taxon>Saccharomycotina</taxon>
        <taxon>Pichiomycetes</taxon>
        <taxon>Debaryomycetaceae</taxon>
        <taxon>Yamadazyma</taxon>
    </lineage>
</organism>
<keyword evidence="2" id="KW-0443">Lipid metabolism</keyword>
<dbReference type="AlphaFoldDB" id="G3B034"/>
<evidence type="ECO:0000259" key="3">
    <source>
        <dbReference type="Pfam" id="PF05057"/>
    </source>
</evidence>
<dbReference type="InterPro" id="IPR029058">
    <property type="entry name" value="AB_hydrolase_fold"/>
</dbReference>
<dbReference type="STRING" id="590646.G3B034"/>
<dbReference type="EMBL" id="GL996514">
    <property type="protein sequence ID" value="EGV65305.1"/>
    <property type="molecule type" value="Genomic_DNA"/>
</dbReference>
<dbReference type="HOGENOM" id="CLU_007367_1_0_1"/>
<name>G3B034_CANTC</name>
<dbReference type="Proteomes" id="UP000000707">
    <property type="component" value="Unassembled WGS sequence"/>
</dbReference>
<keyword evidence="5" id="KW-1185">Reference proteome</keyword>
<dbReference type="InterPro" id="IPR044294">
    <property type="entry name" value="Lipase-like"/>
</dbReference>
<protein>
    <recommendedName>
        <fullName evidence="3">DUF676 domain-containing protein</fullName>
    </recommendedName>
</protein>
<gene>
    <name evidence="4" type="ORF">CANTEDRAFT_133607</name>
</gene>
<dbReference type="PIRSF" id="PIRSF005412">
    <property type="entry name" value="UCP005412_abhydr"/>
    <property type="match status" value="1"/>
</dbReference>
<dbReference type="PANTHER" id="PTHR12482">
    <property type="entry name" value="LIPASE ROG1-RELATED-RELATED"/>
    <property type="match status" value="1"/>
</dbReference>